<evidence type="ECO:0000313" key="2">
    <source>
        <dbReference type="EMBL" id="EWS79710.1"/>
    </source>
</evidence>
<comment type="caution">
    <text evidence="2">The sequence shown here is derived from an EMBL/GenBank/DDBJ whole genome shotgun (WGS) entry which is preliminary data.</text>
</comment>
<sequence>MTPPAATSGRRAVLERLWRGIAQVRPEGRALIAVDGVDGAGKTRLAAELAAIAAHEGARPAVTVSIDGFHRPRAERLAAGTGPDGFYRASYRYDAFRRSVVEPLRAGLPIIPAVWDVARDAPVDPEPVQVPPGGIVLVDGIFLQRPELRDVWDAVVWVEVPFAVSVPRGNARFPGMREADPEAPSNRRYVQGQRLYLAEAAPAERARWILDNTDLTRPRLRDQRGGASGAEHTDAPAVEPS</sequence>
<protein>
    <submittedName>
        <fullName evidence="2">Uridine kinase</fullName>
    </submittedName>
</protein>
<gene>
    <name evidence="2" type="ORF">BF93_09780</name>
</gene>
<dbReference type="Gene3D" id="3.40.50.300">
    <property type="entry name" value="P-loop containing nucleotide triphosphate hydrolases"/>
    <property type="match status" value="1"/>
</dbReference>
<keyword evidence="3" id="KW-1185">Reference proteome</keyword>
<keyword evidence="2" id="KW-0808">Transferase</keyword>
<proteinExistence type="predicted"/>
<organism evidence="2 3">
    <name type="scientific">Brachybacterium phenoliresistens</name>
    <dbReference type="NCBI Taxonomy" id="396014"/>
    <lineage>
        <taxon>Bacteria</taxon>
        <taxon>Bacillati</taxon>
        <taxon>Actinomycetota</taxon>
        <taxon>Actinomycetes</taxon>
        <taxon>Micrococcales</taxon>
        <taxon>Dermabacteraceae</taxon>
        <taxon>Brachybacterium</taxon>
    </lineage>
</organism>
<evidence type="ECO:0000256" key="1">
    <source>
        <dbReference type="SAM" id="MobiDB-lite"/>
    </source>
</evidence>
<keyword evidence="2" id="KW-0418">Kinase</keyword>
<dbReference type="Proteomes" id="UP000023067">
    <property type="component" value="Unassembled WGS sequence"/>
</dbReference>
<dbReference type="eggNOG" id="COG0572">
    <property type="taxonomic scope" value="Bacteria"/>
</dbReference>
<dbReference type="GO" id="GO:0016301">
    <property type="term" value="F:kinase activity"/>
    <property type="evidence" value="ECO:0007669"/>
    <property type="project" value="UniProtKB-KW"/>
</dbReference>
<accession>Z9JMQ0</accession>
<dbReference type="PATRIC" id="fig|396014.3.peg.3453"/>
<reference evidence="2 3" key="1">
    <citation type="submission" date="2014-02" db="EMBL/GenBank/DDBJ databases">
        <title>Genome sequence of Brachybacterium phenoliresistens strain W13A50.</title>
        <authorList>
            <person name="Wang X."/>
        </authorList>
    </citation>
    <scope>NUCLEOTIDE SEQUENCE [LARGE SCALE GENOMIC DNA]</scope>
    <source>
        <strain evidence="2 3">W13A50</strain>
    </source>
</reference>
<dbReference type="HOGENOM" id="CLU_090613_0_0_11"/>
<dbReference type="EMBL" id="JDYK01000026">
    <property type="protein sequence ID" value="EWS79710.1"/>
    <property type="molecule type" value="Genomic_DNA"/>
</dbReference>
<dbReference type="RefSeq" id="WP_051487152.1">
    <property type="nucleotide sequence ID" value="NZ_BAAAOW010000001.1"/>
</dbReference>
<dbReference type="InterPro" id="IPR027417">
    <property type="entry name" value="P-loop_NTPase"/>
</dbReference>
<dbReference type="AlphaFoldDB" id="Z9JMQ0"/>
<evidence type="ECO:0000313" key="3">
    <source>
        <dbReference type="Proteomes" id="UP000023067"/>
    </source>
</evidence>
<dbReference type="SUPFAM" id="SSF52540">
    <property type="entry name" value="P-loop containing nucleoside triphosphate hydrolases"/>
    <property type="match status" value="1"/>
</dbReference>
<dbReference type="STRING" id="396014.BF93_09780"/>
<name>Z9JMQ0_9MICO</name>
<feature type="region of interest" description="Disordered" evidence="1">
    <location>
        <begin position="218"/>
        <end position="241"/>
    </location>
</feature>